<feature type="domain" description="Galactosyltransferase N-terminal" evidence="13">
    <location>
        <begin position="151"/>
        <end position="261"/>
    </location>
</feature>
<evidence type="ECO:0000256" key="11">
    <source>
        <dbReference type="RuleBase" id="RU368121"/>
    </source>
</evidence>
<keyword evidence="10 11" id="KW-0325">Glycoprotein</keyword>
<keyword evidence="9" id="KW-0472">Membrane</keyword>
<keyword evidence="11" id="KW-0464">Manganese</keyword>
<comment type="subcellular location">
    <subcellularLocation>
        <location evidence="1 11">Membrane</location>
        <topology evidence="1 11">Single-pass type II membrane protein</topology>
    </subcellularLocation>
</comment>
<dbReference type="InterPro" id="IPR027995">
    <property type="entry name" value="Galactosyl_T_N"/>
</dbReference>
<dbReference type="PRINTS" id="PR02050">
    <property type="entry name" value="B14GALTRFASE"/>
</dbReference>
<evidence type="ECO:0000313" key="15">
    <source>
        <dbReference type="Proteomes" id="UP000198287"/>
    </source>
</evidence>
<keyword evidence="11" id="KW-0479">Metal-binding</keyword>
<evidence type="ECO:0000259" key="13">
    <source>
        <dbReference type="Pfam" id="PF13733"/>
    </source>
</evidence>
<dbReference type="InterPro" id="IPR027791">
    <property type="entry name" value="Galactosyl_T_C"/>
</dbReference>
<evidence type="ECO:0000256" key="10">
    <source>
        <dbReference type="ARBA" id="ARBA00023180"/>
    </source>
</evidence>
<evidence type="ECO:0000256" key="8">
    <source>
        <dbReference type="ARBA" id="ARBA00022989"/>
    </source>
</evidence>
<dbReference type="OMA" id="FASHYDY"/>
<evidence type="ECO:0000256" key="9">
    <source>
        <dbReference type="ARBA" id="ARBA00023136"/>
    </source>
</evidence>
<dbReference type="Gene3D" id="3.90.550.10">
    <property type="entry name" value="Spore Coat Polysaccharide Biosynthesis Protein SpsA, Chain A"/>
    <property type="match status" value="1"/>
</dbReference>
<protein>
    <recommendedName>
        <fullName evidence="11">Beta-1,4-N-acetylgalactosaminyltransferase</fullName>
        <ecNumber evidence="11">2.4.1.-</ecNumber>
    </recommendedName>
    <alternativeName>
        <fullName evidence="11">Beta-4-GalNAcT</fullName>
    </alternativeName>
</protein>
<keyword evidence="8" id="KW-1133">Transmembrane helix</keyword>
<dbReference type="EC" id="2.4.1.-" evidence="11"/>
<keyword evidence="6" id="KW-0812">Transmembrane</keyword>
<dbReference type="Proteomes" id="UP000198287">
    <property type="component" value="Unassembled WGS sequence"/>
</dbReference>
<comment type="similarity">
    <text evidence="3 11">Belongs to the glycosyltransferase 7 family.</text>
</comment>
<dbReference type="GO" id="GO:0033842">
    <property type="term" value="F:N-acetyl-beta-glucosaminyl-derivative 4-beta-N-acetylgalactosaminyltransferase activity"/>
    <property type="evidence" value="ECO:0007669"/>
    <property type="project" value="TreeGrafter"/>
</dbReference>
<sequence>MFTDDFCTAARCSSIFPHSAGAADRSEGYVTSSSPCGEGEISVGGGCGSMYSLPPPPLRLFVVVLLLRIYCAYFWLNEIFPTSSYDFISLSGYGRLLHTTRSKVRTGHNTSTSSLPPCPLLPFQSSFQTGNYFQPNIPYFWSLEDIELDEKAASDEMKIQVGGSWRPTDCNPVHHVALIIPFRDRGIQLKKFLLYMHPFLQLQLISYKIFVIEQTDELPFNRGKLFNIGYNISAWDDPSLECFIFHDVDLLPESLSNVYSCAKLPRHMSAVTNTFRYTLLYPQLFGGATSMTRETFDSVNGFSNNFYGWGGEDDDFFLRLTNKGIQPIRLSPTLSSYRMLPHKKEAANLERLDVLKKGHIQHDKDGMNNLKFTLLNHISGPLYTLIQVKL</sequence>
<dbReference type="PANTHER" id="PTHR19300:SF48">
    <property type="entry name" value="BETA-1,4-N-ACETYLGALACTOSAMINYLTRANSFERASE"/>
    <property type="match status" value="1"/>
</dbReference>
<dbReference type="AlphaFoldDB" id="A0A226EXE5"/>
<dbReference type="UniPathway" id="UPA00378"/>
<accession>A0A226EXE5</accession>
<evidence type="ECO:0000256" key="6">
    <source>
        <dbReference type="ARBA" id="ARBA00022692"/>
    </source>
</evidence>
<comment type="pathway">
    <text evidence="2 11">Protein modification; protein glycosylation.</text>
</comment>
<dbReference type="GO" id="GO:0016020">
    <property type="term" value="C:membrane"/>
    <property type="evidence" value="ECO:0007669"/>
    <property type="project" value="UniProtKB-SubCell"/>
</dbReference>
<dbReference type="PANTHER" id="PTHR19300">
    <property type="entry name" value="BETA-1,4-GALACTOSYLTRANSFERASE"/>
    <property type="match status" value="1"/>
</dbReference>
<reference evidence="14 15" key="1">
    <citation type="submission" date="2015-12" db="EMBL/GenBank/DDBJ databases">
        <title>The genome of Folsomia candida.</title>
        <authorList>
            <person name="Faddeeva A."/>
            <person name="Derks M.F."/>
            <person name="Anvar Y."/>
            <person name="Smit S."/>
            <person name="Van Straalen N."/>
            <person name="Roelofs D."/>
        </authorList>
    </citation>
    <scope>NUCLEOTIDE SEQUENCE [LARGE SCALE GENOMIC DNA]</scope>
    <source>
        <strain evidence="14 15">VU population</strain>
        <tissue evidence="14">Whole body</tissue>
    </source>
</reference>
<keyword evidence="5 11" id="KW-0808">Transferase</keyword>
<evidence type="ECO:0000256" key="2">
    <source>
        <dbReference type="ARBA" id="ARBA00004922"/>
    </source>
</evidence>
<dbReference type="STRING" id="158441.A0A226EXE5"/>
<dbReference type="SUPFAM" id="SSF53448">
    <property type="entry name" value="Nucleotide-diphospho-sugar transferases"/>
    <property type="match status" value="1"/>
</dbReference>
<dbReference type="GO" id="GO:0008378">
    <property type="term" value="F:galactosyltransferase activity"/>
    <property type="evidence" value="ECO:0007669"/>
    <property type="project" value="TreeGrafter"/>
</dbReference>
<dbReference type="InterPro" id="IPR029044">
    <property type="entry name" value="Nucleotide-diphossugar_trans"/>
</dbReference>
<dbReference type="GO" id="GO:0046872">
    <property type="term" value="F:metal ion binding"/>
    <property type="evidence" value="ECO:0007669"/>
    <property type="project" value="UniProtKB-UniRule"/>
</dbReference>
<name>A0A226EXE5_FOLCA</name>
<evidence type="ECO:0000256" key="7">
    <source>
        <dbReference type="ARBA" id="ARBA00022968"/>
    </source>
</evidence>
<proteinExistence type="inferred from homology"/>
<keyword evidence="4 11" id="KW-0328">Glycosyltransferase</keyword>
<keyword evidence="15" id="KW-1185">Reference proteome</keyword>
<evidence type="ECO:0000256" key="1">
    <source>
        <dbReference type="ARBA" id="ARBA00004606"/>
    </source>
</evidence>
<dbReference type="GO" id="GO:0005794">
    <property type="term" value="C:Golgi apparatus"/>
    <property type="evidence" value="ECO:0007669"/>
    <property type="project" value="TreeGrafter"/>
</dbReference>
<dbReference type="GO" id="GO:0006688">
    <property type="term" value="P:glycosphingolipid biosynthetic process"/>
    <property type="evidence" value="ECO:0007669"/>
    <property type="project" value="TreeGrafter"/>
</dbReference>
<comment type="caution">
    <text evidence="14">The sequence shown here is derived from an EMBL/GenBank/DDBJ whole genome shotgun (WGS) entry which is preliminary data.</text>
</comment>
<dbReference type="InterPro" id="IPR003859">
    <property type="entry name" value="Galactosyl_T"/>
</dbReference>
<dbReference type="EMBL" id="LNIX01000001">
    <property type="protein sequence ID" value="OXA61744.1"/>
    <property type="molecule type" value="Genomic_DNA"/>
</dbReference>
<dbReference type="GO" id="GO:0005975">
    <property type="term" value="P:carbohydrate metabolic process"/>
    <property type="evidence" value="ECO:0007669"/>
    <property type="project" value="InterPro"/>
</dbReference>
<evidence type="ECO:0000313" key="14">
    <source>
        <dbReference type="EMBL" id="OXA61744.1"/>
    </source>
</evidence>
<organism evidence="14 15">
    <name type="scientific">Folsomia candida</name>
    <name type="common">Springtail</name>
    <dbReference type="NCBI Taxonomy" id="158441"/>
    <lineage>
        <taxon>Eukaryota</taxon>
        <taxon>Metazoa</taxon>
        <taxon>Ecdysozoa</taxon>
        <taxon>Arthropoda</taxon>
        <taxon>Hexapoda</taxon>
        <taxon>Collembola</taxon>
        <taxon>Entomobryomorpha</taxon>
        <taxon>Isotomoidea</taxon>
        <taxon>Isotomidae</taxon>
        <taxon>Proisotominae</taxon>
        <taxon>Folsomia</taxon>
    </lineage>
</organism>
<dbReference type="Pfam" id="PF13733">
    <property type="entry name" value="Glyco_transf_7N"/>
    <property type="match status" value="1"/>
</dbReference>
<comment type="function">
    <text evidence="11">Catalyzes the transfer of galactose onto proteins or lipids.</text>
</comment>
<gene>
    <name evidence="14" type="ORF">Fcan01_03948</name>
</gene>
<evidence type="ECO:0000256" key="3">
    <source>
        <dbReference type="ARBA" id="ARBA00005735"/>
    </source>
</evidence>
<evidence type="ECO:0000259" key="12">
    <source>
        <dbReference type="Pfam" id="PF02709"/>
    </source>
</evidence>
<evidence type="ECO:0000256" key="5">
    <source>
        <dbReference type="ARBA" id="ARBA00022679"/>
    </source>
</evidence>
<dbReference type="Pfam" id="PF02709">
    <property type="entry name" value="Glyco_transf_7C"/>
    <property type="match status" value="1"/>
</dbReference>
<evidence type="ECO:0000256" key="4">
    <source>
        <dbReference type="ARBA" id="ARBA00022676"/>
    </source>
</evidence>
<keyword evidence="7 11" id="KW-0735">Signal-anchor</keyword>
<feature type="domain" description="Galactosyltransferase C-terminal" evidence="12">
    <location>
        <begin position="266"/>
        <end position="343"/>
    </location>
</feature>
<dbReference type="OrthoDB" id="10038994at2759"/>
<comment type="cofactor">
    <cofactor evidence="11">
        <name>Mn(2+)</name>
        <dbReference type="ChEBI" id="CHEBI:29035"/>
    </cofactor>
</comment>